<protein>
    <submittedName>
        <fullName evidence="2">Uncharacterized protein</fullName>
    </submittedName>
</protein>
<gene>
    <name evidence="2" type="ORF">g.3488</name>
</gene>
<proteinExistence type="predicted"/>
<feature type="region of interest" description="Disordered" evidence="1">
    <location>
        <begin position="113"/>
        <end position="133"/>
    </location>
</feature>
<reference evidence="2" key="1">
    <citation type="submission" date="2015-11" db="EMBL/GenBank/DDBJ databases">
        <title>De novo transcriptome assembly of four potential Pierce s Disease insect vectors from Arizona vineyards.</title>
        <authorList>
            <person name="Tassone E.E."/>
        </authorList>
    </citation>
    <scope>NUCLEOTIDE SEQUENCE</scope>
</reference>
<dbReference type="EMBL" id="GECU01015662">
    <property type="protein sequence ID" value="JAS92044.1"/>
    <property type="molecule type" value="Transcribed_RNA"/>
</dbReference>
<feature type="compositionally biased region" description="Low complexity" evidence="1">
    <location>
        <begin position="76"/>
        <end position="86"/>
    </location>
</feature>
<evidence type="ECO:0000313" key="2">
    <source>
        <dbReference type="EMBL" id="JAS92044.1"/>
    </source>
</evidence>
<organism evidence="2">
    <name type="scientific">Homalodisca liturata</name>
    <dbReference type="NCBI Taxonomy" id="320908"/>
    <lineage>
        <taxon>Eukaryota</taxon>
        <taxon>Metazoa</taxon>
        <taxon>Ecdysozoa</taxon>
        <taxon>Arthropoda</taxon>
        <taxon>Hexapoda</taxon>
        <taxon>Insecta</taxon>
        <taxon>Pterygota</taxon>
        <taxon>Neoptera</taxon>
        <taxon>Paraneoptera</taxon>
        <taxon>Hemiptera</taxon>
        <taxon>Auchenorrhyncha</taxon>
        <taxon>Membracoidea</taxon>
        <taxon>Cicadellidae</taxon>
        <taxon>Cicadellinae</taxon>
        <taxon>Proconiini</taxon>
        <taxon>Homalodisca</taxon>
    </lineage>
</organism>
<feature type="non-terminal residue" evidence="2">
    <location>
        <position position="1"/>
    </location>
</feature>
<name>A0A1B6IYM4_9HEMI</name>
<feature type="non-terminal residue" evidence="2">
    <location>
        <position position="133"/>
    </location>
</feature>
<evidence type="ECO:0000256" key="1">
    <source>
        <dbReference type="SAM" id="MobiDB-lite"/>
    </source>
</evidence>
<feature type="region of interest" description="Disordered" evidence="1">
    <location>
        <begin position="69"/>
        <end position="89"/>
    </location>
</feature>
<accession>A0A1B6IYM4</accession>
<sequence>NVDSEISKSVLNETNKLITMDLQSCTLVDLSENSNITKLNENLIADSYCIKSIQSKNCMDTIVPISGLTSARETKSSTSNSNSESEFAVENNKLNSQIYTNSNNDLEVSVNTTFPSQKESVEESNDLSNVTLQ</sequence>
<dbReference type="AlphaFoldDB" id="A0A1B6IYM4"/>